<dbReference type="OrthoDB" id="5404763at2"/>
<dbReference type="HOGENOM" id="CLU_015666_1_0_7"/>
<keyword evidence="4" id="KW-1185">Reference proteome</keyword>
<dbReference type="eggNOG" id="COG2604">
    <property type="taxonomic scope" value="Bacteria"/>
</dbReference>
<evidence type="ECO:0000313" key="3">
    <source>
        <dbReference type="EMBL" id="CBY82916.1"/>
    </source>
</evidence>
<protein>
    <recommendedName>
        <fullName evidence="5">Motility accessory factor</fullName>
    </recommendedName>
</protein>
<evidence type="ECO:0000313" key="4">
    <source>
        <dbReference type="Proteomes" id="UP000007934"/>
    </source>
</evidence>
<dbReference type="Pfam" id="PF01973">
    <property type="entry name" value="MptE-like"/>
    <property type="match status" value="1"/>
</dbReference>
<dbReference type="STRING" id="936155.HFELIS_08320"/>
<dbReference type="PANTHER" id="PTHR41786:SF1">
    <property type="entry name" value="6-HYDROXYMETHYLPTERIN DIPHOSPHOKINASE MPTE-LIKE DOMAIN-CONTAINING PROTEIN"/>
    <property type="match status" value="1"/>
</dbReference>
<dbReference type="RefSeq" id="WP_013469282.1">
    <property type="nucleotide sequence ID" value="NC_014810.2"/>
</dbReference>
<sequence>MLDLSEQALKERFVKNLEFFQTHLPKLHALLLAPPSAYNLLNSPQGFNILHLESGDLLFPYEDGEHKMLEISQEWARGIWHNPKWQLKGNGVELGHFDLENLPLTHKACQEIFQTGSGQDVWDFGENFYPPSAIFGLAGGLFLALLLEEGAFFHALYIFEEHPDLLRLSAYFLDYAKLFKATPPKGCVLFLKTLSESLLHRIFSTKKITHSFLHLEFKPYTSPASARALESFNAQKSSALRGWGSFEDEMLGLKNTFKNLKKSPLVLNPKTCTRVDVPICVVGNGPSLDTLLDFIEAHQDRMIIFSCGTALKPLKARQIAIDFQIEIERIDYLKDVLLQAPLDHTPLLYANMCNPGAVSLAQESYMFMRGGSASGYALKEWAIEYSAPFVGNAGVSLACLFSKTLILCGLDCGYIEGRSKHARGSYYGHEGVEIPQGALAIPSNFGDRVFADGLFILSRDQMGLAFKQHKSEVYNLSNGALIANTHPTRPKDLQLPPINKARALTRLKTAFQPTPQVQINSKSYVSFHAQILKIFQQPLHTKRDLYQVVDQLSTLSMDLSAQDPLMGILFEGSLAHICQHLLARGLLLQQAELPAFYAHAQSVILNTLELMRASMLQET</sequence>
<organism evidence="3 4">
    <name type="scientific">Helicobacter felis (strain ATCC 49179 / CCUG 28539 / NCTC 12436 / CS1)</name>
    <dbReference type="NCBI Taxonomy" id="936155"/>
    <lineage>
        <taxon>Bacteria</taxon>
        <taxon>Pseudomonadati</taxon>
        <taxon>Campylobacterota</taxon>
        <taxon>Epsilonproteobacteria</taxon>
        <taxon>Campylobacterales</taxon>
        <taxon>Helicobacteraceae</taxon>
        <taxon>Helicobacter</taxon>
    </lineage>
</organism>
<accession>E7ABU3</accession>
<feature type="domain" description="Glycosyltransferase Maf N-terminal" evidence="2">
    <location>
        <begin position="12"/>
        <end position="189"/>
    </location>
</feature>
<feature type="domain" description="6-hydroxymethylpterin diphosphokinase MptE-like" evidence="1">
    <location>
        <begin position="254"/>
        <end position="416"/>
    </location>
</feature>
<dbReference type="Pfam" id="PF20157">
    <property type="entry name" value="Maf_flag10_N"/>
    <property type="match status" value="1"/>
</dbReference>
<dbReference type="GeneID" id="36134284"/>
<dbReference type="EMBL" id="FQ670179">
    <property type="protein sequence ID" value="CBY82916.1"/>
    <property type="molecule type" value="Genomic_DNA"/>
</dbReference>
<dbReference type="Proteomes" id="UP000007934">
    <property type="component" value="Chromosome"/>
</dbReference>
<evidence type="ECO:0000259" key="2">
    <source>
        <dbReference type="Pfam" id="PF20157"/>
    </source>
</evidence>
<dbReference type="InterPro" id="IPR045376">
    <property type="entry name" value="Maf_N"/>
</dbReference>
<dbReference type="PANTHER" id="PTHR41786">
    <property type="entry name" value="MOTILITY ACCESSORY FACTOR MAF"/>
    <property type="match status" value="1"/>
</dbReference>
<dbReference type="AlphaFoldDB" id="E7ABU3"/>
<evidence type="ECO:0000259" key="1">
    <source>
        <dbReference type="Pfam" id="PF01973"/>
    </source>
</evidence>
<reference evidence="3 4" key="1">
    <citation type="journal article" date="2011" name="Genome Biol. Evol.">
        <title>Comparative whole genome sequence analysis of the carcinogenic bacterial model pathogen Helicobacter felis.</title>
        <authorList>
            <person name="Arnold I.C."/>
            <person name="Zigova Z."/>
            <person name="Holden M."/>
            <person name="Lawley T.D."/>
            <person name="Rad R."/>
            <person name="Dougan G."/>
            <person name="Falkow S."/>
            <person name="Bentley S.D."/>
            <person name="Muller A."/>
        </authorList>
    </citation>
    <scope>NUCLEOTIDE SEQUENCE [LARGE SCALE GENOMIC DNA]</scope>
    <source>
        <strain evidence="4">ATCC 49179 / CCUG 28539 / NCTC 12436 / CS1</strain>
    </source>
</reference>
<name>E7ABU3_HELFC</name>
<dbReference type="InterPro" id="IPR002826">
    <property type="entry name" value="MptE-like"/>
</dbReference>
<dbReference type="KEGG" id="hfe:HFELIS_08320"/>
<proteinExistence type="predicted"/>
<evidence type="ECO:0008006" key="5">
    <source>
        <dbReference type="Google" id="ProtNLM"/>
    </source>
</evidence>
<gene>
    <name evidence="3" type="ordered locus">Hfelis_08320</name>
</gene>